<dbReference type="Proteomes" id="UP000018733">
    <property type="component" value="Unassembled WGS sequence"/>
</dbReference>
<gene>
    <name evidence="2" type="ORF">W822_05645</name>
</gene>
<dbReference type="eggNOG" id="COG0438">
    <property type="taxonomic scope" value="Bacteria"/>
</dbReference>
<dbReference type="Gene3D" id="3.40.50.2000">
    <property type="entry name" value="Glycogen Phosphorylase B"/>
    <property type="match status" value="2"/>
</dbReference>
<evidence type="ECO:0000259" key="1">
    <source>
        <dbReference type="Pfam" id="PF00534"/>
    </source>
</evidence>
<evidence type="ECO:0000313" key="2">
    <source>
        <dbReference type="EMBL" id="ETF03618.1"/>
    </source>
</evidence>
<accession>V8QWA3</accession>
<organism evidence="2 3">
    <name type="scientific">Advenella kashmirensis W13003</name>
    <dbReference type="NCBI Taxonomy" id="1424334"/>
    <lineage>
        <taxon>Bacteria</taxon>
        <taxon>Pseudomonadati</taxon>
        <taxon>Pseudomonadota</taxon>
        <taxon>Betaproteobacteria</taxon>
        <taxon>Burkholderiales</taxon>
        <taxon>Alcaligenaceae</taxon>
    </lineage>
</organism>
<dbReference type="PANTHER" id="PTHR12526">
    <property type="entry name" value="GLYCOSYLTRANSFERASE"/>
    <property type="match status" value="1"/>
</dbReference>
<dbReference type="GO" id="GO:0016757">
    <property type="term" value="F:glycosyltransferase activity"/>
    <property type="evidence" value="ECO:0007669"/>
    <property type="project" value="InterPro"/>
</dbReference>
<dbReference type="RefSeq" id="WP_024007509.1">
    <property type="nucleotide sequence ID" value="NZ_KI650985.1"/>
</dbReference>
<dbReference type="AlphaFoldDB" id="V8QWA3"/>
<feature type="domain" description="Glycosyl transferase family 1" evidence="1">
    <location>
        <begin position="191"/>
        <end position="318"/>
    </location>
</feature>
<comment type="caution">
    <text evidence="2">The sequence shown here is derived from an EMBL/GenBank/DDBJ whole genome shotgun (WGS) entry which is preliminary data.</text>
</comment>
<sequence length="363" mass="40480">MRRLKIAIVDSFCPRPYDGQTWEHEAMGGTELTASRIAEMLASHHDMAVLQHCRTETVISANGTRYEPGGQWRRMAAERRFDVVIIINSVKLLALWRKHAQTDTRLILWRHNFIGKAHRHTGQLLENADASMLCVSHYHRRHTLEMLGLVEASRIARRIGVVYNPVITVSDGTKEPVAPAVDTNQLLFASSPHKGLHQVLKNFSLLKESIPQLSLIVCTPGYLERTLPACAGVHYMGKLRPAEVHAHMRRSLCLFNAQSEFAETFGLVFAEAHSVGTPVIAQRGLGSVNEVVGDAQGQALDVNDVAQVHASIARWRAGQRPCVALNAAFAANVVKSDWMRLLNADEIRHNVCWHKTESSSYDL</sequence>
<keyword evidence="3" id="KW-1185">Reference proteome</keyword>
<dbReference type="Pfam" id="PF00534">
    <property type="entry name" value="Glycos_transf_1"/>
    <property type="match status" value="1"/>
</dbReference>
<dbReference type="SUPFAM" id="SSF53756">
    <property type="entry name" value="UDP-Glycosyltransferase/glycogen phosphorylase"/>
    <property type="match status" value="1"/>
</dbReference>
<dbReference type="CDD" id="cd03801">
    <property type="entry name" value="GT4_PimA-like"/>
    <property type="match status" value="1"/>
</dbReference>
<dbReference type="OrthoDB" id="509705at2"/>
<dbReference type="HOGENOM" id="CLU_808531_0_0_4"/>
<dbReference type="PATRIC" id="fig|1424334.3.peg.1140"/>
<evidence type="ECO:0000313" key="3">
    <source>
        <dbReference type="Proteomes" id="UP000018733"/>
    </source>
</evidence>
<proteinExistence type="predicted"/>
<dbReference type="InterPro" id="IPR001296">
    <property type="entry name" value="Glyco_trans_1"/>
</dbReference>
<dbReference type="STRING" id="1424334.W822_05645"/>
<dbReference type="EMBL" id="AYXT01000002">
    <property type="protein sequence ID" value="ETF03618.1"/>
    <property type="molecule type" value="Genomic_DNA"/>
</dbReference>
<protein>
    <recommendedName>
        <fullName evidence="1">Glycosyl transferase family 1 domain-containing protein</fullName>
    </recommendedName>
</protein>
<reference evidence="2 3" key="1">
    <citation type="journal article" date="2014" name="Genome Announc.">
        <title>Draft Genome Sequence of Advenella kashmirensis Strain W13003, a Polycyclic Aromatic Hydrocarbon-Degrading Bacterium.</title>
        <authorList>
            <person name="Wang X."/>
            <person name="Jin D."/>
            <person name="Zhou L."/>
            <person name="Wu L."/>
            <person name="An W."/>
            <person name="Zhao L."/>
        </authorList>
    </citation>
    <scope>NUCLEOTIDE SEQUENCE [LARGE SCALE GENOMIC DNA]</scope>
    <source>
        <strain evidence="2 3">W13003</strain>
    </source>
</reference>
<name>V8QWA3_9BURK</name>